<comment type="caution">
    <text evidence="2">The sequence shown here is derived from an EMBL/GenBank/DDBJ whole genome shotgun (WGS) entry which is preliminary data.</text>
</comment>
<keyword evidence="1" id="KW-0812">Transmembrane</keyword>
<dbReference type="InterPro" id="IPR025671">
    <property type="entry name" value="HXXEE"/>
</dbReference>
<feature type="transmembrane region" description="Helical" evidence="1">
    <location>
        <begin position="50"/>
        <end position="71"/>
    </location>
</feature>
<reference evidence="2 3" key="1">
    <citation type="journal article" date="2016" name="Nat. Commun.">
        <title>Thousands of microbial genomes shed light on interconnected biogeochemical processes in an aquifer system.</title>
        <authorList>
            <person name="Anantharaman K."/>
            <person name="Brown C.T."/>
            <person name="Hug L.A."/>
            <person name="Sharon I."/>
            <person name="Castelle C.J."/>
            <person name="Probst A.J."/>
            <person name="Thomas B.C."/>
            <person name="Singh A."/>
            <person name="Wilkins M.J."/>
            <person name="Karaoz U."/>
            <person name="Brodie E.L."/>
            <person name="Williams K.H."/>
            <person name="Hubbard S.S."/>
            <person name="Banfield J.F."/>
        </authorList>
    </citation>
    <scope>NUCLEOTIDE SEQUENCE [LARGE SCALE GENOMIC DNA]</scope>
</reference>
<accession>A0A1F6CN09</accession>
<gene>
    <name evidence="2" type="ORF">A2704_05845</name>
</gene>
<proteinExistence type="predicted"/>
<keyword evidence="1" id="KW-1133">Transmembrane helix</keyword>
<feature type="transmembrane region" description="Helical" evidence="1">
    <location>
        <begin position="102"/>
        <end position="122"/>
    </location>
</feature>
<evidence type="ECO:0008006" key="4">
    <source>
        <dbReference type="Google" id="ProtNLM"/>
    </source>
</evidence>
<protein>
    <recommendedName>
        <fullName evidence="4">HXXEE domain-containing protein</fullName>
    </recommendedName>
</protein>
<feature type="transmembrane region" description="Helical" evidence="1">
    <location>
        <begin position="78"/>
        <end position="96"/>
    </location>
</feature>
<dbReference type="Proteomes" id="UP000176445">
    <property type="component" value="Unassembled WGS sequence"/>
</dbReference>
<sequence length="135" mass="15611">MITTRLKMIFGLSIPLFILHGIEEFATHFYDIDAHDQAIFGLLSGLSNHGATFVTFQVMFWLLLIISFLLLSGPKWQFNVLALAGFIYLYELHHIYKAIMVGGYYPGLVTALLFPIVTFFFWREWLPAFWRATAK</sequence>
<organism evidence="2 3">
    <name type="scientific">Candidatus Kaiserbacteria bacterium RIFCSPHIGHO2_01_FULL_54_36b</name>
    <dbReference type="NCBI Taxonomy" id="1798483"/>
    <lineage>
        <taxon>Bacteria</taxon>
        <taxon>Candidatus Kaiseribacteriota</taxon>
    </lineage>
</organism>
<dbReference type="EMBL" id="MFKW01000052">
    <property type="protein sequence ID" value="OGG50430.1"/>
    <property type="molecule type" value="Genomic_DNA"/>
</dbReference>
<evidence type="ECO:0000313" key="3">
    <source>
        <dbReference type="Proteomes" id="UP000176445"/>
    </source>
</evidence>
<dbReference type="Pfam" id="PF13787">
    <property type="entry name" value="HXXEE"/>
    <property type="match status" value="1"/>
</dbReference>
<keyword evidence="1" id="KW-0472">Membrane</keyword>
<evidence type="ECO:0000256" key="1">
    <source>
        <dbReference type="SAM" id="Phobius"/>
    </source>
</evidence>
<name>A0A1F6CN09_9BACT</name>
<evidence type="ECO:0000313" key="2">
    <source>
        <dbReference type="EMBL" id="OGG50430.1"/>
    </source>
</evidence>
<dbReference type="AlphaFoldDB" id="A0A1F6CN09"/>